<dbReference type="Proteomes" id="UP000823641">
    <property type="component" value="Unassembled WGS sequence"/>
</dbReference>
<dbReference type="PANTHER" id="PTHR43278">
    <property type="entry name" value="NAD(P)H-DEPENDENT FMN-CONTAINING OXIDOREDUCTASE YWQN-RELATED"/>
    <property type="match status" value="1"/>
</dbReference>
<dbReference type="Gene3D" id="3.40.50.360">
    <property type="match status" value="2"/>
</dbReference>
<proteinExistence type="predicted"/>
<protein>
    <submittedName>
        <fullName evidence="4">Iron-sulfur protein</fullName>
    </submittedName>
</protein>
<dbReference type="InterPro" id="IPR005025">
    <property type="entry name" value="FMN_Rdtase-like_dom"/>
</dbReference>
<dbReference type="EMBL" id="JADIMG010000097">
    <property type="protein sequence ID" value="MBO8460750.1"/>
    <property type="molecule type" value="Genomic_DNA"/>
</dbReference>
<dbReference type="GO" id="GO:0016491">
    <property type="term" value="F:oxidoreductase activity"/>
    <property type="evidence" value="ECO:0007669"/>
    <property type="project" value="InterPro"/>
</dbReference>
<dbReference type="SUPFAM" id="SSF52218">
    <property type="entry name" value="Flavoproteins"/>
    <property type="match status" value="2"/>
</dbReference>
<evidence type="ECO:0000313" key="5">
    <source>
        <dbReference type="Proteomes" id="UP000823641"/>
    </source>
</evidence>
<dbReference type="PANTHER" id="PTHR43278:SF4">
    <property type="entry name" value="NAD(P)H-DEPENDENT FMN-CONTAINING OXIDOREDUCTASE YWQN-RELATED"/>
    <property type="match status" value="1"/>
</dbReference>
<name>A0A9D9HVG3_9BACT</name>
<organism evidence="4 5">
    <name type="scientific">Candidatus Gallipaludibacter merdavium</name>
    <dbReference type="NCBI Taxonomy" id="2840839"/>
    <lineage>
        <taxon>Bacteria</taxon>
        <taxon>Pseudomonadati</taxon>
        <taxon>Bacteroidota</taxon>
        <taxon>Bacteroidia</taxon>
        <taxon>Bacteroidales</taxon>
        <taxon>Candidatus Gallipaludibacter</taxon>
    </lineage>
</organism>
<comment type="caution">
    <text evidence="4">The sequence shown here is derived from an EMBL/GenBank/DDBJ whole genome shotgun (WGS) entry which is preliminary data.</text>
</comment>
<accession>A0A9D9HVG3</accession>
<dbReference type="InterPro" id="IPR051796">
    <property type="entry name" value="ISF_SsuE-like"/>
</dbReference>
<keyword evidence="1" id="KW-0285">Flavoprotein</keyword>
<sequence>MKIAVLNGSPKGNYSITLQSSLYLAKLYKEDTFEVMNVGSKIKSLEKDITPLKTLLERSDMVLFSYPVYTFIAPYQMHRTIELIKESGVDLHGKYAAQITTSKHFYDMTAHEYIKENALDMGMKYIGGLSADMEDLLTEKGQKELKSFWEYTQFQCGEREMGKPSKAYDIVIVTNSHNDPALDQIIEEFRSVCPAPTRIVNIADFPFIGGCLGCFHCAGDGECIYKDHFGDFLREHVLNADAIVYAYTLKDHSMGASFKQYDDRQFCNGHRMMSIGMPVAYLVNGNLQGEYNLQTIMYARSEVGQNMLCGILDNHCPETFSAELQQLADRLIFSLNHHTLLPQNFYGVGGTKIFRDLIYLMRGLMVADHKFYKKHGIYDDFPQKHWGKMWKMKLIGFLANNKKIRAKMGNKMNEGMIAPYKKLIERL</sequence>
<dbReference type="InterPro" id="IPR029039">
    <property type="entry name" value="Flavoprotein-like_sf"/>
</dbReference>
<dbReference type="AlphaFoldDB" id="A0A9D9HVG3"/>
<keyword evidence="2" id="KW-0288">FMN</keyword>
<reference evidence="4" key="2">
    <citation type="journal article" date="2021" name="PeerJ">
        <title>Extensive microbial diversity within the chicken gut microbiome revealed by metagenomics and culture.</title>
        <authorList>
            <person name="Gilroy R."/>
            <person name="Ravi A."/>
            <person name="Getino M."/>
            <person name="Pursley I."/>
            <person name="Horton D.L."/>
            <person name="Alikhan N.F."/>
            <person name="Baker D."/>
            <person name="Gharbi K."/>
            <person name="Hall N."/>
            <person name="Watson M."/>
            <person name="Adriaenssens E.M."/>
            <person name="Foster-Nyarko E."/>
            <person name="Jarju S."/>
            <person name="Secka A."/>
            <person name="Antonio M."/>
            <person name="Oren A."/>
            <person name="Chaudhuri R.R."/>
            <person name="La Ragione R."/>
            <person name="Hildebrand F."/>
            <person name="Pallen M.J."/>
        </authorList>
    </citation>
    <scope>NUCLEOTIDE SEQUENCE</scope>
    <source>
        <strain evidence="4">G3-3990</strain>
    </source>
</reference>
<evidence type="ECO:0000313" key="4">
    <source>
        <dbReference type="EMBL" id="MBO8460750.1"/>
    </source>
</evidence>
<evidence type="ECO:0000256" key="1">
    <source>
        <dbReference type="ARBA" id="ARBA00022630"/>
    </source>
</evidence>
<gene>
    <name evidence="4" type="ORF">IAA73_10555</name>
</gene>
<feature type="domain" description="NADPH-dependent FMN reductase-like" evidence="3">
    <location>
        <begin position="1"/>
        <end position="128"/>
    </location>
</feature>
<evidence type="ECO:0000256" key="2">
    <source>
        <dbReference type="ARBA" id="ARBA00022643"/>
    </source>
</evidence>
<reference evidence="4" key="1">
    <citation type="submission" date="2020-10" db="EMBL/GenBank/DDBJ databases">
        <authorList>
            <person name="Gilroy R."/>
        </authorList>
    </citation>
    <scope>NUCLEOTIDE SEQUENCE</scope>
    <source>
        <strain evidence="4">G3-3990</strain>
    </source>
</reference>
<dbReference type="Pfam" id="PF03358">
    <property type="entry name" value="FMN_red"/>
    <property type="match status" value="1"/>
</dbReference>
<evidence type="ECO:0000259" key="3">
    <source>
        <dbReference type="Pfam" id="PF03358"/>
    </source>
</evidence>